<dbReference type="EMBL" id="PVUE01000011">
    <property type="protein sequence ID" value="PRZ41192.1"/>
    <property type="molecule type" value="Genomic_DNA"/>
</dbReference>
<protein>
    <submittedName>
        <fullName evidence="4">Septal ring factor EnvC (AmiA/AmiB activator)</fullName>
    </submittedName>
</protein>
<feature type="domain" description="M23ase beta-sheet core" evidence="3">
    <location>
        <begin position="332"/>
        <end position="419"/>
    </location>
</feature>
<comment type="caution">
    <text evidence="4">The sequence shown here is derived from an EMBL/GenBank/DDBJ whole genome shotgun (WGS) entry which is preliminary data.</text>
</comment>
<dbReference type="PANTHER" id="PTHR21666">
    <property type="entry name" value="PEPTIDASE-RELATED"/>
    <property type="match status" value="1"/>
</dbReference>
<keyword evidence="1" id="KW-0175">Coiled coil</keyword>
<reference evidence="4 5" key="1">
    <citation type="submission" date="2018-03" db="EMBL/GenBank/DDBJ databases">
        <title>Genomic Encyclopedia of Archaeal and Bacterial Type Strains, Phase II (KMG-II): from individual species to whole genera.</title>
        <authorList>
            <person name="Goeker M."/>
        </authorList>
    </citation>
    <scope>NUCLEOTIDE SEQUENCE [LARGE SCALE GENOMIC DNA]</scope>
    <source>
        <strain evidence="4 5">DSM 100065</strain>
    </source>
</reference>
<evidence type="ECO:0000256" key="2">
    <source>
        <dbReference type="SAM" id="MobiDB-lite"/>
    </source>
</evidence>
<organism evidence="4 5">
    <name type="scientific">Antricoccus suffuscus</name>
    <dbReference type="NCBI Taxonomy" id="1629062"/>
    <lineage>
        <taxon>Bacteria</taxon>
        <taxon>Bacillati</taxon>
        <taxon>Actinomycetota</taxon>
        <taxon>Actinomycetes</taxon>
        <taxon>Geodermatophilales</taxon>
        <taxon>Antricoccaceae</taxon>
        <taxon>Antricoccus</taxon>
    </lineage>
</organism>
<dbReference type="InterPro" id="IPR011055">
    <property type="entry name" value="Dup_hybrid_motif"/>
</dbReference>
<dbReference type="InterPro" id="IPR050570">
    <property type="entry name" value="Cell_wall_metabolism_enzyme"/>
</dbReference>
<accession>A0A2T0ZXV6</accession>
<sequence length="439" mass="44588">MSRSRATATAIGVAVSALLWAFVVPSAAVALPPPPPNPSDAQISGAAAEKAAASAAVSQAAANSAAMANQIGALEAQTLAAADKHEQAVGQLEIANQTQLQTAQSVKDAGVAVGNAEASVATLAHNSYIQGNFIYTDIMLLTAEGPQDLIERSSMLSVVSQIQMKQVEKLRLAKIAQANADSAAKQAVLDKAAAEKLAKETLDTVTSQLSSAQETMQTLQAQKVQLDAQLAAAQSTLMQLEGAKQTYQQWLAQKQAEEAAAAAAAAKAAADKAAAAQAAAAQAAAAAKPASSGPSSGGSSAPPSNSGASNGAWALPAGGVLTTCFCMRWGEMHYGIDIAAPFMTPIYAAGSGTVKRAGSATGFGQAIYIQHAGGWVTVYGHIEAIYVSVGQQVSAGQVIAGMGSRGFSTGVHLHFEVTQGMYGTRVSPIPWLAARGIYL</sequence>
<dbReference type="RefSeq" id="WP_106349568.1">
    <property type="nucleotide sequence ID" value="NZ_PVUE01000011.1"/>
</dbReference>
<dbReference type="PANTHER" id="PTHR21666:SF270">
    <property type="entry name" value="MUREIN HYDROLASE ACTIVATOR ENVC"/>
    <property type="match status" value="1"/>
</dbReference>
<evidence type="ECO:0000259" key="3">
    <source>
        <dbReference type="Pfam" id="PF01551"/>
    </source>
</evidence>
<dbReference type="Gene3D" id="2.70.70.10">
    <property type="entry name" value="Glucose Permease (Domain IIA)"/>
    <property type="match status" value="1"/>
</dbReference>
<dbReference type="GO" id="GO:0004222">
    <property type="term" value="F:metalloendopeptidase activity"/>
    <property type="evidence" value="ECO:0007669"/>
    <property type="project" value="TreeGrafter"/>
</dbReference>
<feature type="coiled-coil region" evidence="1">
    <location>
        <begin position="202"/>
        <end position="260"/>
    </location>
</feature>
<gene>
    <name evidence="4" type="ORF">CLV47_11168</name>
</gene>
<dbReference type="Proteomes" id="UP000237752">
    <property type="component" value="Unassembled WGS sequence"/>
</dbReference>
<dbReference type="OrthoDB" id="1099523at2"/>
<dbReference type="InterPro" id="IPR016047">
    <property type="entry name" value="M23ase_b-sheet_dom"/>
</dbReference>
<proteinExistence type="predicted"/>
<evidence type="ECO:0000313" key="5">
    <source>
        <dbReference type="Proteomes" id="UP000237752"/>
    </source>
</evidence>
<name>A0A2T0ZXV6_9ACTN</name>
<feature type="region of interest" description="Disordered" evidence="2">
    <location>
        <begin position="288"/>
        <end position="309"/>
    </location>
</feature>
<keyword evidence="5" id="KW-1185">Reference proteome</keyword>
<dbReference type="Gene3D" id="6.10.250.3150">
    <property type="match status" value="1"/>
</dbReference>
<evidence type="ECO:0000313" key="4">
    <source>
        <dbReference type="EMBL" id="PRZ41192.1"/>
    </source>
</evidence>
<dbReference type="Pfam" id="PF01551">
    <property type="entry name" value="Peptidase_M23"/>
    <property type="match status" value="1"/>
</dbReference>
<evidence type="ECO:0000256" key="1">
    <source>
        <dbReference type="SAM" id="Coils"/>
    </source>
</evidence>
<dbReference type="CDD" id="cd12797">
    <property type="entry name" value="M23_peptidase"/>
    <property type="match status" value="1"/>
</dbReference>
<dbReference type="AlphaFoldDB" id="A0A2T0ZXV6"/>
<dbReference type="SUPFAM" id="SSF51261">
    <property type="entry name" value="Duplicated hybrid motif"/>
    <property type="match status" value="1"/>
</dbReference>